<keyword evidence="1" id="KW-1133">Transmembrane helix</keyword>
<evidence type="ECO:0000256" key="1">
    <source>
        <dbReference type="SAM" id="Phobius"/>
    </source>
</evidence>
<keyword evidence="1" id="KW-0472">Membrane</keyword>
<feature type="transmembrane region" description="Helical" evidence="1">
    <location>
        <begin position="7"/>
        <end position="26"/>
    </location>
</feature>
<organism evidence="2 3">
    <name type="scientific">Dreissena polymorpha</name>
    <name type="common">Zebra mussel</name>
    <name type="synonym">Mytilus polymorpha</name>
    <dbReference type="NCBI Taxonomy" id="45954"/>
    <lineage>
        <taxon>Eukaryota</taxon>
        <taxon>Metazoa</taxon>
        <taxon>Spiralia</taxon>
        <taxon>Lophotrochozoa</taxon>
        <taxon>Mollusca</taxon>
        <taxon>Bivalvia</taxon>
        <taxon>Autobranchia</taxon>
        <taxon>Heteroconchia</taxon>
        <taxon>Euheterodonta</taxon>
        <taxon>Imparidentia</taxon>
        <taxon>Neoheterodontei</taxon>
        <taxon>Myida</taxon>
        <taxon>Dreissenoidea</taxon>
        <taxon>Dreissenidae</taxon>
        <taxon>Dreissena</taxon>
    </lineage>
</organism>
<comment type="caution">
    <text evidence="2">The sequence shown here is derived from an EMBL/GenBank/DDBJ whole genome shotgun (WGS) entry which is preliminary data.</text>
</comment>
<feature type="transmembrane region" description="Helical" evidence="1">
    <location>
        <begin position="41"/>
        <end position="61"/>
    </location>
</feature>
<dbReference type="Proteomes" id="UP000828390">
    <property type="component" value="Unassembled WGS sequence"/>
</dbReference>
<feature type="transmembrane region" description="Helical" evidence="1">
    <location>
        <begin position="120"/>
        <end position="137"/>
    </location>
</feature>
<dbReference type="AlphaFoldDB" id="A0A9D4L196"/>
<evidence type="ECO:0000313" key="2">
    <source>
        <dbReference type="EMBL" id="KAH3848862.1"/>
    </source>
</evidence>
<evidence type="ECO:0000313" key="3">
    <source>
        <dbReference type="Proteomes" id="UP000828390"/>
    </source>
</evidence>
<proteinExistence type="predicted"/>
<keyword evidence="3" id="KW-1185">Reference proteome</keyword>
<accession>A0A9D4L196</accession>
<dbReference type="EMBL" id="JAIWYP010000003">
    <property type="protein sequence ID" value="KAH3848862.1"/>
    <property type="molecule type" value="Genomic_DNA"/>
</dbReference>
<reference evidence="2" key="2">
    <citation type="submission" date="2020-11" db="EMBL/GenBank/DDBJ databases">
        <authorList>
            <person name="McCartney M.A."/>
            <person name="Auch B."/>
            <person name="Kono T."/>
            <person name="Mallez S."/>
            <person name="Becker A."/>
            <person name="Gohl D.M."/>
            <person name="Silverstein K.A.T."/>
            <person name="Koren S."/>
            <person name="Bechman K.B."/>
            <person name="Herman A."/>
            <person name="Abrahante J.E."/>
            <person name="Garbe J."/>
        </authorList>
    </citation>
    <scope>NUCLEOTIDE SEQUENCE</scope>
    <source>
        <strain evidence="2">Duluth1</strain>
        <tissue evidence="2">Whole animal</tissue>
    </source>
</reference>
<keyword evidence="1" id="KW-0812">Transmembrane</keyword>
<sequence>MGSVCQSWVTFCVYCVCMYWLPIFQWDAFCVPERGNFLRVLYLYVLVTYISVGCVCVPELGNFLRCTVSLCIGYLYFSGMLSACQSWVTSCVYCMSMYWLPIFQWDAFCVPELGNFLCVLYVYVVVTYISVGCVLSARAG</sequence>
<protein>
    <submittedName>
        <fullName evidence="2">Uncharacterized protein</fullName>
    </submittedName>
</protein>
<gene>
    <name evidence="2" type="ORF">DPMN_091245</name>
</gene>
<name>A0A9D4L196_DREPO</name>
<reference evidence="2" key="1">
    <citation type="journal article" date="2019" name="bioRxiv">
        <title>The Genome of the Zebra Mussel, Dreissena polymorpha: A Resource for Invasive Species Research.</title>
        <authorList>
            <person name="McCartney M.A."/>
            <person name="Auch B."/>
            <person name="Kono T."/>
            <person name="Mallez S."/>
            <person name="Zhang Y."/>
            <person name="Obille A."/>
            <person name="Becker A."/>
            <person name="Abrahante J.E."/>
            <person name="Garbe J."/>
            <person name="Badalamenti J.P."/>
            <person name="Herman A."/>
            <person name="Mangelson H."/>
            <person name="Liachko I."/>
            <person name="Sullivan S."/>
            <person name="Sone E.D."/>
            <person name="Koren S."/>
            <person name="Silverstein K.A.T."/>
            <person name="Beckman K.B."/>
            <person name="Gohl D.M."/>
        </authorList>
    </citation>
    <scope>NUCLEOTIDE SEQUENCE</scope>
    <source>
        <strain evidence="2">Duluth1</strain>
        <tissue evidence="2">Whole animal</tissue>
    </source>
</reference>
<feature type="transmembrane region" description="Helical" evidence="1">
    <location>
        <begin position="73"/>
        <end position="100"/>
    </location>
</feature>